<dbReference type="EMBL" id="JBAJEX010000005">
    <property type="protein sequence ID" value="MEO1767045.1"/>
    <property type="molecule type" value="Genomic_DNA"/>
</dbReference>
<dbReference type="PANTHER" id="PTHR30026:SF20">
    <property type="entry name" value="OUTER MEMBRANE PROTEIN TOLC"/>
    <property type="match status" value="1"/>
</dbReference>
<evidence type="ECO:0000256" key="1">
    <source>
        <dbReference type="ARBA" id="ARBA00004442"/>
    </source>
</evidence>
<feature type="signal peptide" evidence="8">
    <location>
        <begin position="1"/>
        <end position="18"/>
    </location>
</feature>
<feature type="coiled-coil region" evidence="6">
    <location>
        <begin position="175"/>
        <end position="204"/>
    </location>
</feature>
<evidence type="ECO:0000256" key="5">
    <source>
        <dbReference type="ARBA" id="ARBA00023237"/>
    </source>
</evidence>
<dbReference type="Gene3D" id="1.20.1600.10">
    <property type="entry name" value="Outer membrane efflux proteins (OEP)"/>
    <property type="match status" value="1"/>
</dbReference>
<feature type="region of interest" description="Disordered" evidence="7">
    <location>
        <begin position="414"/>
        <end position="434"/>
    </location>
</feature>
<feature type="chain" id="PRO_5047300352" evidence="8">
    <location>
        <begin position="19"/>
        <end position="434"/>
    </location>
</feature>
<accession>A0ABV0EGD2</accession>
<protein>
    <submittedName>
        <fullName evidence="9">TolC family protein</fullName>
    </submittedName>
</protein>
<evidence type="ECO:0000313" key="9">
    <source>
        <dbReference type="EMBL" id="MEO1767045.1"/>
    </source>
</evidence>
<sequence>MKRACLLSLTLIVATAHAAEELAVPDLPPPSVVRQVLERVPSVVAARAGIGMQEATRKRLLAGPHETVVRVTGQERDVRAAPTAQYREWDLAVERTLRLPGKAALDGALGEQGVTQARLALGDALHEAARSLLKGWFAWLKERSQAALWEEQVALLQQQLVAVDKRIHAGDAPRLERLAAQAALAQAEANRAQARFRAQAAATELMRRFPGLTLPDAVQIAQPRPVEFDGAYWREEVLAHNHELAAAQAETRRARLALTRAEAERIPDPTVGVRAARERGGEEHIIGLTLTVPLGGAARAAAVDASRAEADMAAQREAVVAAKLAAEAENLFHGAQAAYAAAMAQASAAREMEAAAALAARAYALGEGGLSGVLTARRLALEARLAASLATLEANEARYRLLLDAHRLWAIDPDEHDHAPKQLPDVPRGQKPQP</sequence>
<comment type="caution">
    <text evidence="9">The sequence shown here is derived from an EMBL/GenBank/DDBJ whole genome shotgun (WGS) entry which is preliminary data.</text>
</comment>
<evidence type="ECO:0000256" key="4">
    <source>
        <dbReference type="ARBA" id="ARBA00023136"/>
    </source>
</evidence>
<keyword evidence="8" id="KW-0732">Signal</keyword>
<keyword evidence="6" id="KW-0175">Coiled coil</keyword>
<evidence type="ECO:0000256" key="7">
    <source>
        <dbReference type="SAM" id="MobiDB-lite"/>
    </source>
</evidence>
<gene>
    <name evidence="9" type="ORF">V6E02_07460</name>
</gene>
<comment type="subcellular location">
    <subcellularLocation>
        <location evidence="1">Cell outer membrane</location>
    </subcellularLocation>
</comment>
<reference evidence="9 10" key="1">
    <citation type="submission" date="2024-02" db="EMBL/GenBank/DDBJ databases">
        <title>New thermophilic sulfur-oxidizing bacteria from a hot springs of the Uzon caldera (Kamchatka, Russia).</title>
        <authorList>
            <person name="Dukat A.M."/>
            <person name="Elcheninov A.G."/>
            <person name="Frolov E.N."/>
        </authorList>
    </citation>
    <scope>NUCLEOTIDE SEQUENCE [LARGE SCALE GENOMIC DNA]</scope>
    <source>
        <strain evidence="9 10">AK1</strain>
    </source>
</reference>
<keyword evidence="10" id="KW-1185">Reference proteome</keyword>
<organism evidence="9 10">
    <name type="scientific">Thiobacter aerophilum</name>
    <dbReference type="NCBI Taxonomy" id="3121275"/>
    <lineage>
        <taxon>Bacteria</taxon>
        <taxon>Pseudomonadati</taxon>
        <taxon>Pseudomonadota</taxon>
        <taxon>Betaproteobacteria</taxon>
        <taxon>Burkholderiales</taxon>
        <taxon>Thiobacteraceae</taxon>
        <taxon>Thiobacter</taxon>
    </lineage>
</organism>
<keyword evidence="3" id="KW-0812">Transmembrane</keyword>
<name>A0ABV0EGD2_9BURK</name>
<keyword evidence="2" id="KW-1134">Transmembrane beta strand</keyword>
<keyword evidence="4" id="KW-0472">Membrane</keyword>
<evidence type="ECO:0000256" key="8">
    <source>
        <dbReference type="SAM" id="SignalP"/>
    </source>
</evidence>
<dbReference type="Proteomes" id="UP001482231">
    <property type="component" value="Unassembled WGS sequence"/>
</dbReference>
<dbReference type="RefSeq" id="WP_347308155.1">
    <property type="nucleotide sequence ID" value="NZ_JBAJEX010000005.1"/>
</dbReference>
<evidence type="ECO:0000313" key="10">
    <source>
        <dbReference type="Proteomes" id="UP001482231"/>
    </source>
</evidence>
<keyword evidence="5" id="KW-0998">Cell outer membrane</keyword>
<proteinExistence type="predicted"/>
<dbReference type="PANTHER" id="PTHR30026">
    <property type="entry name" value="OUTER MEMBRANE PROTEIN TOLC"/>
    <property type="match status" value="1"/>
</dbReference>
<dbReference type="InterPro" id="IPR051906">
    <property type="entry name" value="TolC-like"/>
</dbReference>
<evidence type="ECO:0000256" key="3">
    <source>
        <dbReference type="ARBA" id="ARBA00022692"/>
    </source>
</evidence>
<dbReference type="SUPFAM" id="SSF56954">
    <property type="entry name" value="Outer membrane efflux proteins (OEP)"/>
    <property type="match status" value="1"/>
</dbReference>
<evidence type="ECO:0000256" key="6">
    <source>
        <dbReference type="SAM" id="Coils"/>
    </source>
</evidence>
<evidence type="ECO:0000256" key="2">
    <source>
        <dbReference type="ARBA" id="ARBA00022452"/>
    </source>
</evidence>